<dbReference type="PANTHER" id="PTHR43857:SF1">
    <property type="entry name" value="YJGH FAMILY PROTEIN"/>
    <property type="match status" value="1"/>
</dbReference>
<comment type="caution">
    <text evidence="1">The sequence shown here is derived from an EMBL/GenBank/DDBJ whole genome shotgun (WGS) entry which is preliminary data.</text>
</comment>
<gene>
    <name evidence="1" type="ORF">J7I42_31380</name>
</gene>
<dbReference type="Proteomes" id="UP000677244">
    <property type="component" value="Unassembled WGS sequence"/>
</dbReference>
<dbReference type="InterPro" id="IPR006175">
    <property type="entry name" value="YjgF/YER057c/UK114"/>
</dbReference>
<accession>A0ABS3Z3W4</accession>
<evidence type="ECO:0000313" key="1">
    <source>
        <dbReference type="EMBL" id="MBO9204834.1"/>
    </source>
</evidence>
<evidence type="ECO:0000313" key="2">
    <source>
        <dbReference type="Proteomes" id="UP000677244"/>
    </source>
</evidence>
<dbReference type="Gene3D" id="3.30.1330.40">
    <property type="entry name" value="RutC-like"/>
    <property type="match status" value="1"/>
</dbReference>
<dbReference type="SUPFAM" id="SSF55298">
    <property type="entry name" value="YjgF-like"/>
    <property type="match status" value="1"/>
</dbReference>
<dbReference type="InterPro" id="IPR035959">
    <property type="entry name" value="RutC-like_sf"/>
</dbReference>
<proteinExistence type="predicted"/>
<organism evidence="1 2">
    <name type="scientific">Niastella soli</name>
    <dbReference type="NCBI Taxonomy" id="2821487"/>
    <lineage>
        <taxon>Bacteria</taxon>
        <taxon>Pseudomonadati</taxon>
        <taxon>Bacteroidota</taxon>
        <taxon>Chitinophagia</taxon>
        <taxon>Chitinophagales</taxon>
        <taxon>Chitinophagaceae</taxon>
        <taxon>Niastella</taxon>
    </lineage>
</organism>
<protein>
    <submittedName>
        <fullName evidence="1">RidA family protein</fullName>
    </submittedName>
</protein>
<name>A0ABS3Z3W4_9BACT</name>
<keyword evidence="2" id="KW-1185">Reference proteome</keyword>
<dbReference type="RefSeq" id="WP_209143803.1">
    <property type="nucleotide sequence ID" value="NZ_JAGHKO010000017.1"/>
</dbReference>
<reference evidence="1 2" key="1">
    <citation type="submission" date="2021-03" db="EMBL/GenBank/DDBJ databases">
        <title>Assistant Professor.</title>
        <authorList>
            <person name="Huq M.A."/>
        </authorList>
    </citation>
    <scope>NUCLEOTIDE SEQUENCE [LARGE SCALE GENOMIC DNA]</scope>
    <source>
        <strain evidence="1 2">MAH-29</strain>
    </source>
</reference>
<dbReference type="PANTHER" id="PTHR43857">
    <property type="entry name" value="BLR7761 PROTEIN"/>
    <property type="match status" value="1"/>
</dbReference>
<dbReference type="EMBL" id="JAGHKO010000017">
    <property type="protein sequence ID" value="MBO9204834.1"/>
    <property type="molecule type" value="Genomic_DNA"/>
</dbReference>
<dbReference type="Pfam" id="PF01042">
    <property type="entry name" value="Ribonuc_L-PSP"/>
    <property type="match status" value="1"/>
</dbReference>
<sequence>MKVNKEVQSLGMPWEKEYGYAQGVKVDDTVYLAGQVGHDENGNLENGMENQVRRAYANIKKLLDGFGFAMDDVVEEVLYVMDMGNAFMARAKVGKEMYSNPMQIPSTLIQVSRLALDGQLVEIKIIAKKA</sequence>